<proteinExistence type="predicted"/>
<evidence type="ECO:0000256" key="2">
    <source>
        <dbReference type="SAM" id="MobiDB-lite"/>
    </source>
</evidence>
<evidence type="ECO:0000313" key="3">
    <source>
        <dbReference type="EMBL" id="QYM79426.1"/>
    </source>
</evidence>
<dbReference type="SUPFAM" id="SSF51197">
    <property type="entry name" value="Clavaminate synthase-like"/>
    <property type="match status" value="1"/>
</dbReference>
<dbReference type="Proteomes" id="UP000825051">
    <property type="component" value="Chromosome"/>
</dbReference>
<dbReference type="Gene3D" id="2.60.120.620">
    <property type="entry name" value="q2cbj1_9rhob like domain"/>
    <property type="match status" value="1"/>
</dbReference>
<reference evidence="3" key="1">
    <citation type="submission" date="2021-08" db="EMBL/GenBank/DDBJ databases">
        <title>Genome of a novel bacterium of the phylum Verrucomicrobia, Oleiharenicola sp. KSB-15.</title>
        <authorList>
            <person name="Chung J.-H."/>
            <person name="Ahn J.-H."/>
            <person name="Yoon Y."/>
            <person name="Kim D.-Y."/>
            <person name="An S.-H."/>
            <person name="Park I."/>
            <person name="Yeon J."/>
        </authorList>
    </citation>
    <scope>NUCLEOTIDE SEQUENCE</scope>
    <source>
        <strain evidence="3">KSB-15</strain>
    </source>
</reference>
<dbReference type="Pfam" id="PF05721">
    <property type="entry name" value="PhyH"/>
    <property type="match status" value="1"/>
</dbReference>
<name>A0A8F9TUP1_9BACT</name>
<feature type="compositionally biased region" description="Gly residues" evidence="2">
    <location>
        <begin position="265"/>
        <end position="276"/>
    </location>
</feature>
<dbReference type="GO" id="GO:0005506">
    <property type="term" value="F:iron ion binding"/>
    <property type="evidence" value="ECO:0007669"/>
    <property type="project" value="UniProtKB-ARBA"/>
</dbReference>
<gene>
    <name evidence="3" type="ORF">K0B96_02055</name>
</gene>
<evidence type="ECO:0000256" key="1">
    <source>
        <dbReference type="ARBA" id="ARBA00001954"/>
    </source>
</evidence>
<keyword evidence="3" id="KW-0223">Dioxygenase</keyword>
<organism evidence="3 4">
    <name type="scientific">Horticoccus luteus</name>
    <dbReference type="NCBI Taxonomy" id="2862869"/>
    <lineage>
        <taxon>Bacteria</taxon>
        <taxon>Pseudomonadati</taxon>
        <taxon>Verrucomicrobiota</taxon>
        <taxon>Opitutia</taxon>
        <taxon>Opitutales</taxon>
        <taxon>Opitutaceae</taxon>
        <taxon>Horticoccus</taxon>
    </lineage>
</organism>
<dbReference type="InterPro" id="IPR008775">
    <property type="entry name" value="Phytyl_CoA_dOase-like"/>
</dbReference>
<dbReference type="RefSeq" id="WP_220163289.1">
    <property type="nucleotide sequence ID" value="NZ_CP080507.1"/>
</dbReference>
<dbReference type="PANTHER" id="PTHR20883">
    <property type="entry name" value="PHYTANOYL-COA DIOXYGENASE DOMAIN CONTAINING 1"/>
    <property type="match status" value="1"/>
</dbReference>
<keyword evidence="3" id="KW-0560">Oxidoreductase</keyword>
<accession>A0A8F9TUP1</accession>
<dbReference type="EMBL" id="CP080507">
    <property type="protein sequence ID" value="QYM79426.1"/>
    <property type="molecule type" value="Genomic_DNA"/>
</dbReference>
<comment type="cofactor">
    <cofactor evidence="1">
        <name>Fe(2+)</name>
        <dbReference type="ChEBI" id="CHEBI:29033"/>
    </cofactor>
</comment>
<sequence>MVADLKTPVDQEISALAEEFAREGYCVARGLFSPGEVEEIREVFNKMHAEGVPGYYERTKSYDGVENPDDPLAQYPRVMMPHRFNARARHYMLLPRVADRLRAFFGTDPVATQSMFYFKPPGARGQALHQDQFYLLVDPGTCIAAWTAIDDCDAENGGMMIVPKTNDAEISCPETANRGESYTSHLVPVPKGKKAQLAQMKAGDTLFFNGSLIHGSGPNRSKTRFRRAFICHYAAGNVQKISGSYRPLVRMDGSEYEVESQSSGGPCGEGWKGGSH</sequence>
<dbReference type="KEGG" id="ole:K0B96_02055"/>
<dbReference type="AlphaFoldDB" id="A0A8F9TUP1"/>
<protein>
    <submittedName>
        <fullName evidence="3">Phytanoyl-CoA dioxygenase family protein</fullName>
    </submittedName>
</protein>
<keyword evidence="4" id="KW-1185">Reference proteome</keyword>
<feature type="region of interest" description="Disordered" evidence="2">
    <location>
        <begin position="256"/>
        <end position="276"/>
    </location>
</feature>
<dbReference type="GO" id="GO:0016706">
    <property type="term" value="F:2-oxoglutarate-dependent dioxygenase activity"/>
    <property type="evidence" value="ECO:0007669"/>
    <property type="project" value="UniProtKB-ARBA"/>
</dbReference>
<evidence type="ECO:0000313" key="4">
    <source>
        <dbReference type="Proteomes" id="UP000825051"/>
    </source>
</evidence>
<dbReference type="PANTHER" id="PTHR20883:SF48">
    <property type="entry name" value="ECTOINE DIOXYGENASE"/>
    <property type="match status" value="1"/>
</dbReference>